<feature type="region of interest" description="Disordered" evidence="1">
    <location>
        <begin position="1"/>
        <end position="441"/>
    </location>
</feature>
<dbReference type="Proteomes" id="UP000306050">
    <property type="component" value="Chromosome SGRAM_6"/>
</dbReference>
<feature type="compositionally biased region" description="Basic and acidic residues" evidence="1">
    <location>
        <begin position="128"/>
        <end position="143"/>
    </location>
</feature>
<accession>A0A4U7KN82</accession>
<protein>
    <submittedName>
        <fullName evidence="2">Uncharacterized protein</fullName>
    </submittedName>
</protein>
<keyword evidence="3" id="KW-1185">Reference proteome</keyword>
<organism evidence="2 3">
    <name type="scientific">Sporisorium graminicola</name>
    <dbReference type="NCBI Taxonomy" id="280036"/>
    <lineage>
        <taxon>Eukaryota</taxon>
        <taxon>Fungi</taxon>
        <taxon>Dikarya</taxon>
        <taxon>Basidiomycota</taxon>
        <taxon>Ustilaginomycotina</taxon>
        <taxon>Ustilaginomycetes</taxon>
        <taxon>Ustilaginales</taxon>
        <taxon>Ustilaginaceae</taxon>
        <taxon>Sporisorium</taxon>
    </lineage>
</organism>
<dbReference type="RefSeq" id="XP_029737689.1">
    <property type="nucleotide sequence ID" value="XM_029885837.1"/>
</dbReference>
<dbReference type="AlphaFoldDB" id="A0A4U7KN82"/>
<proteinExistence type="predicted"/>
<evidence type="ECO:0000313" key="2">
    <source>
        <dbReference type="EMBL" id="TKY85704.1"/>
    </source>
</evidence>
<reference evidence="2 3" key="1">
    <citation type="submission" date="2019-05" db="EMBL/GenBank/DDBJ databases">
        <title>Sporisorium graminicola CBS 10092 draft sequencing and annotation.</title>
        <authorList>
            <person name="Solano-Gonzalez S."/>
            <person name="Caddick M.X."/>
            <person name="Darby A."/>
        </authorList>
    </citation>
    <scope>NUCLEOTIDE SEQUENCE [LARGE SCALE GENOMIC DNA]</scope>
    <source>
        <strain evidence="2 3">CBS 10092</strain>
    </source>
</reference>
<feature type="compositionally biased region" description="Polar residues" evidence="1">
    <location>
        <begin position="72"/>
        <end position="84"/>
    </location>
</feature>
<feature type="compositionally biased region" description="Polar residues" evidence="1">
    <location>
        <begin position="405"/>
        <end position="424"/>
    </location>
</feature>
<dbReference type="GeneID" id="40728139"/>
<name>A0A4U7KN82_9BASI</name>
<feature type="compositionally biased region" description="Basic residues" evidence="1">
    <location>
        <begin position="230"/>
        <end position="239"/>
    </location>
</feature>
<evidence type="ECO:0000313" key="3">
    <source>
        <dbReference type="Proteomes" id="UP000306050"/>
    </source>
</evidence>
<feature type="compositionally biased region" description="Basic and acidic residues" evidence="1">
    <location>
        <begin position="86"/>
        <end position="103"/>
    </location>
</feature>
<gene>
    <name evidence="2" type="ORF">EX895_005244</name>
</gene>
<dbReference type="OrthoDB" id="2555863at2759"/>
<dbReference type="KEGG" id="sgra:EX895_005244"/>
<sequence>MTQDNRKGNPGFFSVLLGRGTADLKGETQAGDEKRPFNEGRATTVVPSSRPSAASRPYEQPKSSFAVDSRASLRTSTIQDPSRSSAHRDSTAFRPEQASRKQYEPLPTPSRTDAQSAVPSMRPPRVRRSVDAPEAQDSKDKSEACAPARSPRKVAFNTPTHSLRNGRAGFSRREEAGSSSDSSYQPPARKMVPRPSKPKHTRNTSRNEPEERTWSSSSATLQDKDEPRSRSAKKSRPGKRGNYPLTNGSQSGGFEAVRVSGPDRVIIVPTASGTTATMTEAQPQAGRQYLPLTSTGSQRRRGSVPNAQIQMQPPPKPKHTSQDVSRAVSRPADVQRDKSNRGRQSNVGAEGEIKADRELSRSQSRPVKVAARTSTSIRPMPPMPDLPATTVLSQNMARARAGQRNAISSYSATPNGLQHATGTMPQLHERPANARTKVQRA</sequence>
<feature type="compositionally biased region" description="Polar residues" evidence="1">
    <location>
        <begin position="271"/>
        <end position="282"/>
    </location>
</feature>
<dbReference type="EMBL" id="SRRM01000019">
    <property type="protein sequence ID" value="TKY85704.1"/>
    <property type="molecule type" value="Genomic_DNA"/>
</dbReference>
<feature type="compositionally biased region" description="Low complexity" evidence="1">
    <location>
        <begin position="47"/>
        <end position="57"/>
    </location>
</feature>
<feature type="compositionally biased region" description="Basic and acidic residues" evidence="1">
    <location>
        <begin position="351"/>
        <end position="360"/>
    </location>
</feature>
<evidence type="ECO:0000256" key="1">
    <source>
        <dbReference type="SAM" id="MobiDB-lite"/>
    </source>
</evidence>
<feature type="compositionally biased region" description="Basic and acidic residues" evidence="1">
    <location>
        <begin position="22"/>
        <end position="38"/>
    </location>
</feature>
<comment type="caution">
    <text evidence="2">The sequence shown here is derived from an EMBL/GenBank/DDBJ whole genome shotgun (WGS) entry which is preliminary data.</text>
</comment>